<reference evidence="1 2" key="1">
    <citation type="submission" date="2020-02" db="EMBL/GenBank/DDBJ databases">
        <title>Draft genome sequence of Haematococcus lacustris strain NIES-144.</title>
        <authorList>
            <person name="Morimoto D."/>
            <person name="Nakagawa S."/>
            <person name="Yoshida T."/>
            <person name="Sawayama S."/>
        </authorList>
    </citation>
    <scope>NUCLEOTIDE SEQUENCE [LARGE SCALE GENOMIC DNA]</scope>
    <source>
        <strain evidence="1 2">NIES-144</strain>
    </source>
</reference>
<keyword evidence="2" id="KW-1185">Reference proteome</keyword>
<protein>
    <submittedName>
        <fullName evidence="1">Uncharacterized protein</fullName>
    </submittedName>
</protein>
<accession>A0A699ZUC7</accession>
<evidence type="ECO:0000313" key="2">
    <source>
        <dbReference type="Proteomes" id="UP000485058"/>
    </source>
</evidence>
<comment type="caution">
    <text evidence="1">The sequence shown here is derived from an EMBL/GenBank/DDBJ whole genome shotgun (WGS) entry which is preliminary data.</text>
</comment>
<dbReference type="AlphaFoldDB" id="A0A699ZUC7"/>
<name>A0A699ZUC7_HAELA</name>
<proteinExistence type="predicted"/>
<gene>
    <name evidence="1" type="ORF">HaLaN_24432</name>
</gene>
<evidence type="ECO:0000313" key="1">
    <source>
        <dbReference type="EMBL" id="GFH26303.1"/>
    </source>
</evidence>
<dbReference type="Proteomes" id="UP000485058">
    <property type="component" value="Unassembled WGS sequence"/>
</dbReference>
<organism evidence="1 2">
    <name type="scientific">Haematococcus lacustris</name>
    <name type="common">Green alga</name>
    <name type="synonym">Haematococcus pluvialis</name>
    <dbReference type="NCBI Taxonomy" id="44745"/>
    <lineage>
        <taxon>Eukaryota</taxon>
        <taxon>Viridiplantae</taxon>
        <taxon>Chlorophyta</taxon>
        <taxon>core chlorophytes</taxon>
        <taxon>Chlorophyceae</taxon>
        <taxon>CS clade</taxon>
        <taxon>Chlamydomonadales</taxon>
        <taxon>Haematococcaceae</taxon>
        <taxon>Haematococcus</taxon>
    </lineage>
</organism>
<dbReference type="EMBL" id="BLLF01003088">
    <property type="protein sequence ID" value="GFH26303.1"/>
    <property type="molecule type" value="Genomic_DNA"/>
</dbReference>
<sequence>MTRSSLVCVRRGAALCVRGHRVTARLDKAQRCARGPSSLLSEFLPGDLSARLAGPGGGGDGEAPCTQNWWHGHLDLASLNRIRWGTAVCFPQLFMPVMRCASVRVHIKLT</sequence>